<reference evidence="1 2" key="1">
    <citation type="submission" date="2019-07" db="EMBL/GenBank/DDBJ databases">
        <title>The draft genome sequence of Aquimarina algiphila M91.</title>
        <authorList>
            <person name="Meng X."/>
        </authorList>
    </citation>
    <scope>NUCLEOTIDE SEQUENCE [LARGE SCALE GENOMIC DNA]</scope>
    <source>
        <strain evidence="1 2">M91</strain>
    </source>
</reference>
<keyword evidence="2" id="KW-1185">Reference proteome</keyword>
<dbReference type="EMBL" id="VLNR01000007">
    <property type="protein sequence ID" value="TSE10335.1"/>
    <property type="molecule type" value="Genomic_DNA"/>
</dbReference>
<proteinExistence type="predicted"/>
<evidence type="ECO:0000313" key="2">
    <source>
        <dbReference type="Proteomes" id="UP000318833"/>
    </source>
</evidence>
<dbReference type="AlphaFoldDB" id="A0A554VPE6"/>
<comment type="caution">
    <text evidence="1">The sequence shown here is derived from an EMBL/GenBank/DDBJ whole genome shotgun (WGS) entry which is preliminary data.</text>
</comment>
<accession>A0A554VPE6</accession>
<dbReference type="RefSeq" id="WP_143915634.1">
    <property type="nucleotide sequence ID" value="NZ_CANMXV010000014.1"/>
</dbReference>
<organism evidence="1 2">
    <name type="scientific">Aquimarina algiphila</name>
    <dbReference type="NCBI Taxonomy" id="2047982"/>
    <lineage>
        <taxon>Bacteria</taxon>
        <taxon>Pseudomonadati</taxon>
        <taxon>Bacteroidota</taxon>
        <taxon>Flavobacteriia</taxon>
        <taxon>Flavobacteriales</taxon>
        <taxon>Flavobacteriaceae</taxon>
        <taxon>Aquimarina</taxon>
    </lineage>
</organism>
<dbReference type="Proteomes" id="UP000318833">
    <property type="component" value="Unassembled WGS sequence"/>
</dbReference>
<evidence type="ECO:0000313" key="1">
    <source>
        <dbReference type="EMBL" id="TSE10335.1"/>
    </source>
</evidence>
<protein>
    <submittedName>
        <fullName evidence="1">Uncharacterized protein</fullName>
    </submittedName>
</protein>
<sequence>MNTKIQLIETEVLQAGNQIRITDDLDIGYKHLMGVAILSSIGKGHVLRSFTLSGKELFPKNFEVEFLQSSNHVSPKERFFPLLEIADGKKIELEYIDSGTAETYPYTFKLYMLLADE</sequence>
<name>A0A554VPE6_9FLAO</name>
<gene>
    <name evidence="1" type="ORF">FOF46_04690</name>
</gene>